<evidence type="ECO:0000256" key="2">
    <source>
        <dbReference type="ARBA" id="ARBA00022723"/>
    </source>
</evidence>
<dbReference type="Pfam" id="PF00127">
    <property type="entry name" value="Copper-bind"/>
    <property type="match status" value="1"/>
</dbReference>
<comment type="subcellular location">
    <subcellularLocation>
        <location evidence="1">Periplasm</location>
    </subcellularLocation>
</comment>
<dbReference type="PANTHER" id="PTHR38439:SF3">
    <property type="entry name" value="COPPER-RESISTANT CUPROPROTEIN COPI"/>
    <property type="match status" value="1"/>
</dbReference>
<feature type="region of interest" description="Disordered" evidence="5">
    <location>
        <begin position="49"/>
        <end position="78"/>
    </location>
</feature>
<keyword evidence="3" id="KW-0574">Periplasm</keyword>
<dbReference type="InterPro" id="IPR008972">
    <property type="entry name" value="Cupredoxin"/>
</dbReference>
<dbReference type="SUPFAM" id="SSF49503">
    <property type="entry name" value="Cupredoxins"/>
    <property type="match status" value="1"/>
</dbReference>
<protein>
    <submittedName>
        <fullName evidence="8">Blue (Type 1) copper domain protein, putative oxido-reductase protein involved in Cu(II)/Cu(I) resistance (CopI)</fullName>
    </submittedName>
</protein>
<evidence type="ECO:0000256" key="4">
    <source>
        <dbReference type="ARBA" id="ARBA00023008"/>
    </source>
</evidence>
<evidence type="ECO:0000256" key="5">
    <source>
        <dbReference type="SAM" id="MobiDB-lite"/>
    </source>
</evidence>
<dbReference type="EMBL" id="CTRI01000029">
    <property type="protein sequence ID" value="CQR38279.1"/>
    <property type="molecule type" value="Genomic_DNA"/>
</dbReference>
<dbReference type="InterPro" id="IPR000923">
    <property type="entry name" value="BlueCu_1"/>
</dbReference>
<evidence type="ECO:0000256" key="3">
    <source>
        <dbReference type="ARBA" id="ARBA00022764"/>
    </source>
</evidence>
<keyword evidence="9" id="KW-1185">Reference proteome</keyword>
<keyword evidence="2" id="KW-0479">Metal-binding</keyword>
<evidence type="ECO:0000313" key="8">
    <source>
        <dbReference type="EMBL" id="CQR38279.1"/>
    </source>
</evidence>
<dbReference type="Gene3D" id="2.60.40.420">
    <property type="entry name" value="Cupredoxins - blue copper proteins"/>
    <property type="match status" value="1"/>
</dbReference>
<accession>A0ABP1Z6L7</accession>
<reference evidence="8 9" key="1">
    <citation type="submission" date="2015-03" db="EMBL/GenBank/DDBJ databases">
        <authorList>
            <person name="Regsiter A."/>
            <person name="william w."/>
        </authorList>
    </citation>
    <scope>NUCLEOTIDE SEQUENCE [LARGE SCALE GENOMIC DNA]</scope>
    <source>
        <strain evidence="8 9">CB1</strain>
    </source>
</reference>
<evidence type="ECO:0000256" key="6">
    <source>
        <dbReference type="SAM" id="SignalP"/>
    </source>
</evidence>
<sequence>MFLQPTFWMHCMFKIKNVLATLALGGLCASAWSTPAAAPMASMPGMGSMPGMASMSQGQAMPQPAVPGNPVSVGGPGTASAVSRTIRILADDRMRFSPDVVHVKPGETVRIVVVNQGHLRHELTIGTQSELEEHAKMMATMPDMPNGKEPNMVAVAPQGQGELIWRFGQPGTVPFACTMPGHMQQGMIGRFIVD</sequence>
<dbReference type="Proteomes" id="UP000078599">
    <property type="component" value="Unassembled WGS sequence"/>
</dbReference>
<evidence type="ECO:0000256" key="1">
    <source>
        <dbReference type="ARBA" id="ARBA00004418"/>
    </source>
</evidence>
<dbReference type="CDD" id="cd04211">
    <property type="entry name" value="Cupredoxin_like_2"/>
    <property type="match status" value="1"/>
</dbReference>
<dbReference type="PANTHER" id="PTHR38439">
    <property type="entry name" value="AURACYANIN-B"/>
    <property type="match status" value="1"/>
</dbReference>
<organism evidence="8 9">
    <name type="scientific">Thiomonas arsenitoxydans (strain DSM 22701 / CIP 110005 / 3As)</name>
    <dbReference type="NCBI Taxonomy" id="426114"/>
    <lineage>
        <taxon>Bacteria</taxon>
        <taxon>Pseudomonadati</taxon>
        <taxon>Pseudomonadota</taxon>
        <taxon>Betaproteobacteria</taxon>
        <taxon>Burkholderiales</taxon>
        <taxon>Thiomonas</taxon>
    </lineage>
</organism>
<gene>
    <name evidence="8" type="ORF">THICB1_70378</name>
</gene>
<feature type="signal peptide" evidence="6">
    <location>
        <begin position="1"/>
        <end position="38"/>
    </location>
</feature>
<keyword evidence="4" id="KW-0186">Copper</keyword>
<keyword evidence="6" id="KW-0732">Signal</keyword>
<proteinExistence type="predicted"/>
<evidence type="ECO:0000313" key="9">
    <source>
        <dbReference type="Proteomes" id="UP000078599"/>
    </source>
</evidence>
<feature type="chain" id="PRO_5047082780" evidence="6">
    <location>
        <begin position="39"/>
        <end position="194"/>
    </location>
</feature>
<name>A0ABP1Z6L7_THIA3</name>
<feature type="domain" description="Blue (type 1) copper" evidence="7">
    <location>
        <begin position="91"/>
        <end position="193"/>
    </location>
</feature>
<comment type="caution">
    <text evidence="8">The sequence shown here is derived from an EMBL/GenBank/DDBJ whole genome shotgun (WGS) entry which is preliminary data.</text>
</comment>
<evidence type="ECO:0000259" key="7">
    <source>
        <dbReference type="Pfam" id="PF00127"/>
    </source>
</evidence>
<dbReference type="InterPro" id="IPR050845">
    <property type="entry name" value="Cu-binding_ET"/>
</dbReference>